<feature type="compositionally biased region" description="Basic and acidic residues" evidence="1">
    <location>
        <begin position="222"/>
        <end position="233"/>
    </location>
</feature>
<reference evidence="3 4" key="1">
    <citation type="submission" date="2019-05" db="EMBL/GenBank/DDBJ databases">
        <title>Erythrobacter marisflavi sp. nov., isolated from isolated from water of an estuary environment.</title>
        <authorList>
            <person name="Yoon J.-H."/>
        </authorList>
    </citation>
    <scope>NUCLEOTIDE SEQUENCE [LARGE SCALE GENOMIC DNA]</scope>
    <source>
        <strain evidence="3 4">KEM-5</strain>
    </source>
</reference>
<dbReference type="OrthoDB" id="7063485at2"/>
<accession>A0A5S3P8S2</accession>
<proteinExistence type="predicted"/>
<dbReference type="PROSITE" id="PS51257">
    <property type="entry name" value="PROKAR_LIPOPROTEIN"/>
    <property type="match status" value="1"/>
</dbReference>
<comment type="caution">
    <text evidence="3">The sequence shown here is derived from an EMBL/GenBank/DDBJ whole genome shotgun (WGS) entry which is preliminary data.</text>
</comment>
<keyword evidence="4" id="KW-1185">Reference proteome</keyword>
<gene>
    <name evidence="3" type="ORF">FEV51_01090</name>
</gene>
<feature type="signal peptide" evidence="2">
    <location>
        <begin position="1"/>
        <end position="19"/>
    </location>
</feature>
<dbReference type="Proteomes" id="UP000309668">
    <property type="component" value="Unassembled WGS sequence"/>
</dbReference>
<keyword evidence="2" id="KW-0732">Signal</keyword>
<feature type="region of interest" description="Disordered" evidence="1">
    <location>
        <begin position="210"/>
        <end position="233"/>
    </location>
</feature>
<dbReference type="EMBL" id="VCAO01000001">
    <property type="protein sequence ID" value="TMM49826.1"/>
    <property type="molecule type" value="Genomic_DNA"/>
</dbReference>
<protein>
    <submittedName>
        <fullName evidence="3">Uncharacterized protein</fullName>
    </submittedName>
</protein>
<evidence type="ECO:0000313" key="3">
    <source>
        <dbReference type="EMBL" id="TMM49826.1"/>
    </source>
</evidence>
<evidence type="ECO:0000313" key="4">
    <source>
        <dbReference type="Proteomes" id="UP000309668"/>
    </source>
</evidence>
<dbReference type="AlphaFoldDB" id="A0A5S3P8S2"/>
<organism evidence="3 4">
    <name type="scientific">Qipengyuania marisflavi</name>
    <dbReference type="NCBI Taxonomy" id="2486356"/>
    <lineage>
        <taxon>Bacteria</taxon>
        <taxon>Pseudomonadati</taxon>
        <taxon>Pseudomonadota</taxon>
        <taxon>Alphaproteobacteria</taxon>
        <taxon>Sphingomonadales</taxon>
        <taxon>Erythrobacteraceae</taxon>
        <taxon>Qipengyuania</taxon>
    </lineage>
</organism>
<name>A0A5S3P8S2_9SPHN</name>
<evidence type="ECO:0000256" key="2">
    <source>
        <dbReference type="SAM" id="SignalP"/>
    </source>
</evidence>
<evidence type="ECO:0000256" key="1">
    <source>
        <dbReference type="SAM" id="MobiDB-lite"/>
    </source>
</evidence>
<sequence length="233" mass="24733">MTYRTACSTLLLIALAGCGSPEPEPTPTPTATVAAPRTLVGAELDFSTLGAKIEGPQGTEIETVLSAGNRTLGKMTSYVACPGGTDVCEPGTMPENTVYTYVHSITLAERDDDAEPQPADGPEAAEETPPTLFRTTAKARGFNAAIGYSRDQAEQALGDSDAITITFDAEQLIWRVTKGEGWKPGTTITFWWQSTIAPKGPESAYLLEVDGNQARATGPFPPEDKPVEGKPRK</sequence>
<feature type="chain" id="PRO_5024327293" evidence="2">
    <location>
        <begin position="20"/>
        <end position="233"/>
    </location>
</feature>
<dbReference type="RefSeq" id="WP_138615387.1">
    <property type="nucleotide sequence ID" value="NZ_VCAO01000001.1"/>
</dbReference>